<evidence type="ECO:0000256" key="2">
    <source>
        <dbReference type="ARBA" id="ARBA00023125"/>
    </source>
</evidence>
<gene>
    <name evidence="5" type="ORF">JI741_30860</name>
</gene>
<keyword evidence="1" id="KW-0805">Transcription regulation</keyword>
<proteinExistence type="predicted"/>
<dbReference type="Gene3D" id="1.10.10.60">
    <property type="entry name" value="Homeodomain-like"/>
    <property type="match status" value="1"/>
</dbReference>
<sequence>MSYEFLALPPSRETELVVKAFFKITSAEGDVRKDFLLPDGLPSFFYLQSSQPIETIFGETGQPISLQNGFYVGYSNTLVEFMHAGMNIVGASIYPVYFKMIFDISPSEIINRFAPVRIEALQAVADLMNSERDTMTEIVNVFEQYVTQQLTNHPGNYDFETLYRKLIGPGGYTLGVEQLAESLGFSTRALNSWFKQHFGMSPKQFMKLVKFNQALKHIYERTADVKLSDIAHEVGYHDQSHFIRDFKSICGKTPKELLGTSNSLSNRFRLF</sequence>
<comment type="caution">
    <text evidence="5">The sequence shown here is derived from an EMBL/GenBank/DDBJ whole genome shotgun (WGS) entry which is preliminary data.</text>
</comment>
<keyword evidence="2" id="KW-0238">DNA-binding</keyword>
<dbReference type="PROSITE" id="PS01124">
    <property type="entry name" value="HTH_ARAC_FAMILY_2"/>
    <property type="match status" value="1"/>
</dbReference>
<name>A0ABS1L1V2_9BACT</name>
<dbReference type="Proteomes" id="UP000613030">
    <property type="component" value="Unassembled WGS sequence"/>
</dbReference>
<dbReference type="PANTHER" id="PTHR46796:SF13">
    <property type="entry name" value="HTH-TYPE TRANSCRIPTIONAL ACTIVATOR RHAS"/>
    <property type="match status" value="1"/>
</dbReference>
<evidence type="ECO:0000256" key="3">
    <source>
        <dbReference type="ARBA" id="ARBA00023163"/>
    </source>
</evidence>
<dbReference type="InterPro" id="IPR018060">
    <property type="entry name" value="HTH_AraC"/>
</dbReference>
<evidence type="ECO:0000256" key="1">
    <source>
        <dbReference type="ARBA" id="ARBA00023015"/>
    </source>
</evidence>
<dbReference type="InterPro" id="IPR009057">
    <property type="entry name" value="Homeodomain-like_sf"/>
</dbReference>
<protein>
    <submittedName>
        <fullName evidence="5">Helix-turn-helix transcriptional regulator</fullName>
    </submittedName>
</protein>
<organism evidence="5 6">
    <name type="scientific">Chryseolinea lacunae</name>
    <dbReference type="NCBI Taxonomy" id="2801331"/>
    <lineage>
        <taxon>Bacteria</taxon>
        <taxon>Pseudomonadati</taxon>
        <taxon>Bacteroidota</taxon>
        <taxon>Cytophagia</taxon>
        <taxon>Cytophagales</taxon>
        <taxon>Fulvivirgaceae</taxon>
        <taxon>Chryseolinea</taxon>
    </lineage>
</organism>
<feature type="domain" description="HTH araC/xylS-type" evidence="4">
    <location>
        <begin position="176"/>
        <end position="260"/>
    </location>
</feature>
<keyword evidence="3" id="KW-0804">Transcription</keyword>
<reference evidence="5 6" key="1">
    <citation type="submission" date="2021-01" db="EMBL/GenBank/DDBJ databases">
        <title>Chryseolinea sp. Jin1 Genome sequencing and assembly.</title>
        <authorList>
            <person name="Kim I."/>
        </authorList>
    </citation>
    <scope>NUCLEOTIDE SEQUENCE [LARGE SCALE GENOMIC DNA]</scope>
    <source>
        <strain evidence="5 6">Jin1</strain>
    </source>
</reference>
<dbReference type="SUPFAM" id="SSF46689">
    <property type="entry name" value="Homeodomain-like"/>
    <property type="match status" value="2"/>
</dbReference>
<dbReference type="EMBL" id="JAERRB010000018">
    <property type="protein sequence ID" value="MBL0745674.1"/>
    <property type="molecule type" value="Genomic_DNA"/>
</dbReference>
<evidence type="ECO:0000313" key="5">
    <source>
        <dbReference type="EMBL" id="MBL0745674.1"/>
    </source>
</evidence>
<keyword evidence="6" id="KW-1185">Reference proteome</keyword>
<accession>A0ABS1L1V2</accession>
<dbReference type="RefSeq" id="WP_202016234.1">
    <property type="nucleotide sequence ID" value="NZ_JAERRB010000018.1"/>
</dbReference>
<dbReference type="InterPro" id="IPR050204">
    <property type="entry name" value="AraC_XylS_family_regulators"/>
</dbReference>
<evidence type="ECO:0000313" key="6">
    <source>
        <dbReference type="Proteomes" id="UP000613030"/>
    </source>
</evidence>
<dbReference type="SMART" id="SM00342">
    <property type="entry name" value="HTH_ARAC"/>
    <property type="match status" value="1"/>
</dbReference>
<dbReference type="PANTHER" id="PTHR46796">
    <property type="entry name" value="HTH-TYPE TRANSCRIPTIONAL ACTIVATOR RHAS-RELATED"/>
    <property type="match status" value="1"/>
</dbReference>
<evidence type="ECO:0000259" key="4">
    <source>
        <dbReference type="PROSITE" id="PS01124"/>
    </source>
</evidence>
<dbReference type="Pfam" id="PF12833">
    <property type="entry name" value="HTH_18"/>
    <property type="match status" value="1"/>
</dbReference>